<name>A0A371DKR4_9APHY</name>
<feature type="region of interest" description="Disordered" evidence="1">
    <location>
        <begin position="37"/>
        <end position="81"/>
    </location>
</feature>
<dbReference type="EMBL" id="KZ857388">
    <property type="protein sequence ID" value="RDX53116.1"/>
    <property type="molecule type" value="Genomic_DNA"/>
</dbReference>
<evidence type="ECO:0000313" key="2">
    <source>
        <dbReference type="EMBL" id="RDX53116.1"/>
    </source>
</evidence>
<accession>A0A371DKR4</accession>
<feature type="compositionally biased region" description="Polar residues" evidence="1">
    <location>
        <begin position="38"/>
        <end position="50"/>
    </location>
</feature>
<dbReference type="Proteomes" id="UP000256964">
    <property type="component" value="Unassembled WGS sequence"/>
</dbReference>
<organism evidence="2 3">
    <name type="scientific">Lentinus brumalis</name>
    <dbReference type="NCBI Taxonomy" id="2498619"/>
    <lineage>
        <taxon>Eukaryota</taxon>
        <taxon>Fungi</taxon>
        <taxon>Dikarya</taxon>
        <taxon>Basidiomycota</taxon>
        <taxon>Agaricomycotina</taxon>
        <taxon>Agaricomycetes</taxon>
        <taxon>Polyporales</taxon>
        <taxon>Polyporaceae</taxon>
        <taxon>Lentinus</taxon>
    </lineage>
</organism>
<keyword evidence="3" id="KW-1185">Reference proteome</keyword>
<protein>
    <submittedName>
        <fullName evidence="2">Uncharacterized protein</fullName>
    </submittedName>
</protein>
<dbReference type="AlphaFoldDB" id="A0A371DKR4"/>
<gene>
    <name evidence="2" type="ORF">OH76DRAFT_70435</name>
</gene>
<evidence type="ECO:0000313" key="3">
    <source>
        <dbReference type="Proteomes" id="UP000256964"/>
    </source>
</evidence>
<reference evidence="2 3" key="1">
    <citation type="journal article" date="2018" name="Biotechnol. Biofuels">
        <title>Integrative visual omics of the white-rot fungus Polyporus brumalis exposes the biotechnological potential of its oxidative enzymes for delignifying raw plant biomass.</title>
        <authorList>
            <person name="Miyauchi S."/>
            <person name="Rancon A."/>
            <person name="Drula E."/>
            <person name="Hage H."/>
            <person name="Chaduli D."/>
            <person name="Favel A."/>
            <person name="Grisel S."/>
            <person name="Henrissat B."/>
            <person name="Herpoel-Gimbert I."/>
            <person name="Ruiz-Duenas F.J."/>
            <person name="Chevret D."/>
            <person name="Hainaut M."/>
            <person name="Lin J."/>
            <person name="Wang M."/>
            <person name="Pangilinan J."/>
            <person name="Lipzen A."/>
            <person name="Lesage-Meessen L."/>
            <person name="Navarro D."/>
            <person name="Riley R."/>
            <person name="Grigoriev I.V."/>
            <person name="Zhou S."/>
            <person name="Raouche S."/>
            <person name="Rosso M.N."/>
        </authorList>
    </citation>
    <scope>NUCLEOTIDE SEQUENCE [LARGE SCALE GENOMIC DNA]</scope>
    <source>
        <strain evidence="2 3">BRFM 1820</strain>
    </source>
</reference>
<proteinExistence type="predicted"/>
<sequence length="229" mass="25803">MDKPKVRHLHTVAVSERRLTPRLEPIATAFLRVEARTRTYTNSPSTPSTQRVHRTPSGIHAPATDPQQDPQNPREPGRADAQSLLDVRQRSPAHAQRRSVRKPKFVIYTRAPRPREYAWQAREGFCRLRIPGDVWMNGRYEGASTGAIGDAGLLELPRSAMTLMRECSESDCRLHARPRGIGRVGRGETPARCTVQDVLRGLCVMIRAGWFEVRRSTEHRISIEDVSAG</sequence>
<evidence type="ECO:0000256" key="1">
    <source>
        <dbReference type="SAM" id="MobiDB-lite"/>
    </source>
</evidence>